<sequence>MGNYVAAMYSKLSPAQIITIPRPRNTHLIYFSLARKFKMGRGGEQSLPKEA</sequence>
<dbReference type="EMBL" id="BART01010657">
    <property type="protein sequence ID" value="GAG89837.1"/>
    <property type="molecule type" value="Genomic_DNA"/>
</dbReference>
<dbReference type="AlphaFoldDB" id="X1C986"/>
<proteinExistence type="predicted"/>
<evidence type="ECO:0000313" key="1">
    <source>
        <dbReference type="EMBL" id="GAG89837.1"/>
    </source>
</evidence>
<protein>
    <submittedName>
        <fullName evidence="1">Uncharacterized protein</fullName>
    </submittedName>
</protein>
<comment type="caution">
    <text evidence="1">The sequence shown here is derived from an EMBL/GenBank/DDBJ whole genome shotgun (WGS) entry which is preliminary data.</text>
</comment>
<reference evidence="1" key="1">
    <citation type="journal article" date="2014" name="Front. Microbiol.">
        <title>High frequency of phylogenetically diverse reductive dehalogenase-homologous genes in deep subseafloor sedimentary metagenomes.</title>
        <authorList>
            <person name="Kawai M."/>
            <person name="Futagami T."/>
            <person name="Toyoda A."/>
            <person name="Takaki Y."/>
            <person name="Nishi S."/>
            <person name="Hori S."/>
            <person name="Arai W."/>
            <person name="Tsubouchi T."/>
            <person name="Morono Y."/>
            <person name="Uchiyama I."/>
            <person name="Ito T."/>
            <person name="Fujiyama A."/>
            <person name="Inagaki F."/>
            <person name="Takami H."/>
        </authorList>
    </citation>
    <scope>NUCLEOTIDE SEQUENCE</scope>
    <source>
        <strain evidence="1">Expedition CK06-06</strain>
    </source>
</reference>
<name>X1C986_9ZZZZ</name>
<accession>X1C986</accession>
<gene>
    <name evidence="1" type="ORF">S01H4_23069</name>
</gene>
<organism evidence="1">
    <name type="scientific">marine sediment metagenome</name>
    <dbReference type="NCBI Taxonomy" id="412755"/>
    <lineage>
        <taxon>unclassified sequences</taxon>
        <taxon>metagenomes</taxon>
        <taxon>ecological metagenomes</taxon>
    </lineage>
</organism>